<gene>
    <name evidence="8" type="ORF">KOR42_22510</name>
</gene>
<evidence type="ECO:0000313" key="9">
    <source>
        <dbReference type="Proteomes" id="UP000317243"/>
    </source>
</evidence>
<sequence precursor="true">MKSSTRAAGVTVLAVCLLGLPGFLSPVSAAEDATAEHNHEHTHDHSHEHGSDAESDHAPSQPTMNRWSLLGLYSLIIAAASLFGGWLPAHVKLSHLQFQLVMSAIGGLILGIGVLHLLPHAVHEIGRDGVDTIAKWMLAGMVMMFFLLRAFHVHHHQPEINADAEDEARNPPVDLAVIGHAEPVHLHGPNCDHSHTPESRLSWLGIFFGLAVHTLLDGLALGATMQAEATHSAATFVGVGILMAIALHKPLDSLSITTLMMNAGKSSTARWAVNLVYALLCPIGAAAFMLGVGRMDLGGHFVVGCALAFSAGVFICISLADLLPEMEFHSHHRVRLSIALLLGIALAWGIGFLEPAHLHH</sequence>
<evidence type="ECO:0000256" key="1">
    <source>
        <dbReference type="ARBA" id="ARBA00004141"/>
    </source>
</evidence>
<protein>
    <submittedName>
        <fullName evidence="8">Zinc transporter ZupT</fullName>
    </submittedName>
</protein>
<keyword evidence="2 6" id="KW-0812">Transmembrane</keyword>
<dbReference type="PANTHER" id="PTHR11040">
    <property type="entry name" value="ZINC/IRON TRANSPORTER"/>
    <property type="match status" value="1"/>
</dbReference>
<evidence type="ECO:0000256" key="4">
    <source>
        <dbReference type="ARBA" id="ARBA00023136"/>
    </source>
</evidence>
<feature type="transmembrane region" description="Helical" evidence="6">
    <location>
        <begin position="133"/>
        <end position="151"/>
    </location>
</feature>
<evidence type="ECO:0000256" key="7">
    <source>
        <dbReference type="SAM" id="SignalP"/>
    </source>
</evidence>
<feature type="signal peptide" evidence="7">
    <location>
        <begin position="1"/>
        <end position="29"/>
    </location>
</feature>
<feature type="transmembrane region" description="Helical" evidence="6">
    <location>
        <begin position="334"/>
        <end position="353"/>
    </location>
</feature>
<evidence type="ECO:0000256" key="3">
    <source>
        <dbReference type="ARBA" id="ARBA00022989"/>
    </source>
</evidence>
<reference evidence="8 9" key="1">
    <citation type="submission" date="2019-02" db="EMBL/GenBank/DDBJ databases">
        <title>Deep-cultivation of Planctomycetes and their phenomic and genomic characterization uncovers novel biology.</title>
        <authorList>
            <person name="Wiegand S."/>
            <person name="Jogler M."/>
            <person name="Boedeker C."/>
            <person name="Pinto D."/>
            <person name="Vollmers J."/>
            <person name="Rivas-Marin E."/>
            <person name="Kohn T."/>
            <person name="Peeters S.H."/>
            <person name="Heuer A."/>
            <person name="Rast P."/>
            <person name="Oberbeckmann S."/>
            <person name="Bunk B."/>
            <person name="Jeske O."/>
            <person name="Meyerdierks A."/>
            <person name="Storesund J.E."/>
            <person name="Kallscheuer N."/>
            <person name="Luecker S."/>
            <person name="Lage O.M."/>
            <person name="Pohl T."/>
            <person name="Merkel B.J."/>
            <person name="Hornburger P."/>
            <person name="Mueller R.-W."/>
            <person name="Bruemmer F."/>
            <person name="Labrenz M."/>
            <person name="Spormann A.M."/>
            <person name="Op Den Camp H."/>
            <person name="Overmann J."/>
            <person name="Amann R."/>
            <person name="Jetten M.S.M."/>
            <person name="Mascher T."/>
            <person name="Medema M.H."/>
            <person name="Devos D.P."/>
            <person name="Kaster A.-K."/>
            <person name="Ovreas L."/>
            <person name="Rohde M."/>
            <person name="Galperin M.Y."/>
            <person name="Jogler C."/>
        </authorList>
    </citation>
    <scope>NUCLEOTIDE SEQUENCE [LARGE SCALE GENOMIC DNA]</scope>
    <source>
        <strain evidence="8 9">KOR42</strain>
    </source>
</reference>
<feature type="transmembrane region" description="Helical" evidence="6">
    <location>
        <begin position="268"/>
        <end position="289"/>
    </location>
</feature>
<dbReference type="EMBL" id="SIHI01000001">
    <property type="protein sequence ID" value="TWT58864.1"/>
    <property type="molecule type" value="Genomic_DNA"/>
</dbReference>
<feature type="transmembrane region" description="Helical" evidence="6">
    <location>
        <begin position="100"/>
        <end position="121"/>
    </location>
</feature>
<comment type="subcellular location">
    <subcellularLocation>
        <location evidence="1">Membrane</location>
        <topology evidence="1">Multi-pass membrane protein</topology>
    </subcellularLocation>
</comment>
<feature type="chain" id="PRO_5022706585" evidence="7">
    <location>
        <begin position="30"/>
        <end position="360"/>
    </location>
</feature>
<dbReference type="GO" id="GO:0005385">
    <property type="term" value="F:zinc ion transmembrane transporter activity"/>
    <property type="evidence" value="ECO:0007669"/>
    <property type="project" value="TreeGrafter"/>
</dbReference>
<dbReference type="Proteomes" id="UP000317243">
    <property type="component" value="Unassembled WGS sequence"/>
</dbReference>
<feature type="transmembrane region" description="Helical" evidence="6">
    <location>
        <begin position="67"/>
        <end position="88"/>
    </location>
</feature>
<feature type="compositionally biased region" description="Basic and acidic residues" evidence="5">
    <location>
        <begin position="34"/>
        <end position="57"/>
    </location>
</feature>
<feature type="transmembrane region" description="Helical" evidence="6">
    <location>
        <begin position="301"/>
        <end position="322"/>
    </location>
</feature>
<keyword evidence="9" id="KW-1185">Reference proteome</keyword>
<feature type="region of interest" description="Disordered" evidence="5">
    <location>
        <begin position="31"/>
        <end position="61"/>
    </location>
</feature>
<dbReference type="Pfam" id="PF02535">
    <property type="entry name" value="Zip"/>
    <property type="match status" value="1"/>
</dbReference>
<dbReference type="InterPro" id="IPR003689">
    <property type="entry name" value="ZIP"/>
</dbReference>
<dbReference type="GO" id="GO:0016020">
    <property type="term" value="C:membrane"/>
    <property type="evidence" value="ECO:0007669"/>
    <property type="project" value="UniProtKB-SubCell"/>
</dbReference>
<dbReference type="PANTHER" id="PTHR11040:SF44">
    <property type="entry name" value="PROTEIN ZNTC-RELATED"/>
    <property type="match status" value="1"/>
</dbReference>
<keyword evidence="4 6" id="KW-0472">Membrane</keyword>
<evidence type="ECO:0000256" key="5">
    <source>
        <dbReference type="SAM" id="MobiDB-lite"/>
    </source>
</evidence>
<evidence type="ECO:0000256" key="2">
    <source>
        <dbReference type="ARBA" id="ARBA00022692"/>
    </source>
</evidence>
<name>A0A5C5X7H7_9PLAN</name>
<proteinExistence type="predicted"/>
<comment type="caution">
    <text evidence="8">The sequence shown here is derived from an EMBL/GenBank/DDBJ whole genome shotgun (WGS) entry which is preliminary data.</text>
</comment>
<evidence type="ECO:0000313" key="8">
    <source>
        <dbReference type="EMBL" id="TWT58864.1"/>
    </source>
</evidence>
<dbReference type="AlphaFoldDB" id="A0A5C5X7H7"/>
<dbReference type="RefSeq" id="WP_197441056.1">
    <property type="nucleotide sequence ID" value="NZ_SIHI01000001.1"/>
</dbReference>
<keyword evidence="7" id="KW-0732">Signal</keyword>
<evidence type="ECO:0000256" key="6">
    <source>
        <dbReference type="SAM" id="Phobius"/>
    </source>
</evidence>
<organism evidence="8 9">
    <name type="scientific">Thalassoglobus neptunius</name>
    <dbReference type="NCBI Taxonomy" id="1938619"/>
    <lineage>
        <taxon>Bacteria</taxon>
        <taxon>Pseudomonadati</taxon>
        <taxon>Planctomycetota</taxon>
        <taxon>Planctomycetia</taxon>
        <taxon>Planctomycetales</taxon>
        <taxon>Planctomycetaceae</taxon>
        <taxon>Thalassoglobus</taxon>
    </lineage>
</organism>
<feature type="transmembrane region" description="Helical" evidence="6">
    <location>
        <begin position="203"/>
        <end position="223"/>
    </location>
</feature>
<feature type="transmembrane region" description="Helical" evidence="6">
    <location>
        <begin position="229"/>
        <end position="247"/>
    </location>
</feature>
<accession>A0A5C5X7H7</accession>
<keyword evidence="3 6" id="KW-1133">Transmembrane helix</keyword>